<name>A0A1X7JIN9_9BACL</name>
<protein>
    <recommendedName>
        <fullName evidence="3">DUF4044 domain-containing protein</fullName>
    </recommendedName>
</protein>
<accession>A0A1X7JIN9</accession>
<dbReference type="AlphaFoldDB" id="A0A1X7JIN9"/>
<proteinExistence type="predicted"/>
<dbReference type="OrthoDB" id="2645726at2"/>
<gene>
    <name evidence="1" type="ORF">SAMN06295960_1627</name>
</gene>
<keyword evidence="2" id="KW-1185">Reference proteome</keyword>
<dbReference type="NCBIfam" id="NF033880">
    <property type="entry name" value="Prli42"/>
    <property type="match status" value="1"/>
</dbReference>
<dbReference type="RefSeq" id="WP_085493745.1">
    <property type="nucleotide sequence ID" value="NZ_FXAZ01000001.1"/>
</dbReference>
<evidence type="ECO:0008006" key="3">
    <source>
        <dbReference type="Google" id="ProtNLM"/>
    </source>
</evidence>
<evidence type="ECO:0000313" key="2">
    <source>
        <dbReference type="Proteomes" id="UP000193834"/>
    </source>
</evidence>
<evidence type="ECO:0000313" key="1">
    <source>
        <dbReference type="EMBL" id="SMG27796.1"/>
    </source>
</evidence>
<dbReference type="Proteomes" id="UP000193834">
    <property type="component" value="Unassembled WGS sequence"/>
</dbReference>
<dbReference type="EMBL" id="FXAZ01000001">
    <property type="protein sequence ID" value="SMG27796.1"/>
    <property type="molecule type" value="Genomic_DNA"/>
</dbReference>
<sequence>MNSKRWFRIVVYVMLAAMILSTLFVLIEPLLYGL</sequence>
<dbReference type="InterPro" id="IPR049722">
    <property type="entry name" value="Prli42-like"/>
</dbReference>
<dbReference type="STRING" id="1852522.SAMN06295960_1627"/>
<reference evidence="1 2" key="1">
    <citation type="submission" date="2017-04" db="EMBL/GenBank/DDBJ databases">
        <authorList>
            <person name="Afonso C.L."/>
            <person name="Miller P.J."/>
            <person name="Scott M.A."/>
            <person name="Spackman E."/>
            <person name="Goraichik I."/>
            <person name="Dimitrov K.M."/>
            <person name="Suarez D.L."/>
            <person name="Swayne D.E."/>
        </authorList>
    </citation>
    <scope>NUCLEOTIDE SEQUENCE [LARGE SCALE GENOMIC DNA]</scope>
    <source>
        <strain evidence="1 2">11</strain>
    </source>
</reference>
<organism evidence="1 2">
    <name type="scientific">Paenibacillus aquistagni</name>
    <dbReference type="NCBI Taxonomy" id="1852522"/>
    <lineage>
        <taxon>Bacteria</taxon>
        <taxon>Bacillati</taxon>
        <taxon>Bacillota</taxon>
        <taxon>Bacilli</taxon>
        <taxon>Bacillales</taxon>
        <taxon>Paenibacillaceae</taxon>
        <taxon>Paenibacillus</taxon>
    </lineage>
</organism>